<keyword evidence="3" id="KW-1185">Reference proteome</keyword>
<evidence type="ECO:0000313" key="3">
    <source>
        <dbReference type="Proteomes" id="UP000321532"/>
    </source>
</evidence>
<feature type="domain" description="DUF302" evidence="1">
    <location>
        <begin position="35"/>
        <end position="98"/>
    </location>
</feature>
<protein>
    <recommendedName>
        <fullName evidence="1">DUF302 domain-containing protein</fullName>
    </recommendedName>
</protein>
<dbReference type="InterPro" id="IPR016796">
    <property type="entry name" value="UCP021774"/>
</dbReference>
<comment type="caution">
    <text evidence="2">The sequence shown here is derived from an EMBL/GenBank/DDBJ whole genome shotgun (WGS) entry which is preliminary data.</text>
</comment>
<dbReference type="RefSeq" id="WP_146896969.1">
    <property type="nucleotide sequence ID" value="NZ_BJYS01000009.1"/>
</dbReference>
<name>A0A512AWD5_9BACT</name>
<evidence type="ECO:0000259" key="1">
    <source>
        <dbReference type="Pfam" id="PF03625"/>
    </source>
</evidence>
<dbReference type="OrthoDB" id="9791067at2"/>
<dbReference type="CDD" id="cd14797">
    <property type="entry name" value="DUF302"/>
    <property type="match status" value="1"/>
</dbReference>
<gene>
    <name evidence="2" type="ORF">AAE02nite_16540</name>
</gene>
<dbReference type="PANTHER" id="PTHR38342:SF1">
    <property type="entry name" value="SLR5037 PROTEIN"/>
    <property type="match status" value="1"/>
</dbReference>
<evidence type="ECO:0000313" key="2">
    <source>
        <dbReference type="EMBL" id="GEO03990.1"/>
    </source>
</evidence>
<dbReference type="PIRSF" id="PIRSF021774">
    <property type="entry name" value="UCP021774"/>
    <property type="match status" value="1"/>
</dbReference>
<dbReference type="InterPro" id="IPR005180">
    <property type="entry name" value="DUF302"/>
</dbReference>
<dbReference type="SUPFAM" id="SSF103247">
    <property type="entry name" value="TT1751-like"/>
    <property type="match status" value="1"/>
</dbReference>
<proteinExistence type="predicted"/>
<dbReference type="EMBL" id="BJYS01000009">
    <property type="protein sequence ID" value="GEO03990.1"/>
    <property type="molecule type" value="Genomic_DNA"/>
</dbReference>
<dbReference type="Gene3D" id="3.30.310.70">
    <property type="entry name" value="TT1751-like domain"/>
    <property type="match status" value="1"/>
</dbReference>
<dbReference type="Pfam" id="PF03625">
    <property type="entry name" value="DUF302"/>
    <property type="match status" value="1"/>
</dbReference>
<reference evidence="2 3" key="1">
    <citation type="submission" date="2019-07" db="EMBL/GenBank/DDBJ databases">
        <title>Whole genome shotgun sequence of Adhaeribacter aerolatus NBRC 106133.</title>
        <authorList>
            <person name="Hosoyama A."/>
            <person name="Uohara A."/>
            <person name="Ohji S."/>
            <person name="Ichikawa N."/>
        </authorList>
    </citation>
    <scope>NUCLEOTIDE SEQUENCE [LARGE SCALE GENOMIC DNA]</scope>
    <source>
        <strain evidence="2 3">NBRC 106133</strain>
    </source>
</reference>
<dbReference type="PANTHER" id="PTHR38342">
    <property type="entry name" value="SLR5037 PROTEIN"/>
    <property type="match status" value="1"/>
</dbReference>
<dbReference type="InterPro" id="IPR035923">
    <property type="entry name" value="TT1751-like_sf"/>
</dbReference>
<dbReference type="Proteomes" id="UP000321532">
    <property type="component" value="Unassembled WGS sequence"/>
</dbReference>
<sequence>MSYHHSKTLNNTFNEAVAKVKSALETQGFGIITEIDLTSKFKEKLGVDFRNYKILGACNPKLAYQAIQQEANIGVMLPCNILVQEHGAGQVEVTAINPMETMAAVNNQNLEIIAQEVSDKLRSVITAL</sequence>
<organism evidence="2 3">
    <name type="scientific">Adhaeribacter aerolatus</name>
    <dbReference type="NCBI Taxonomy" id="670289"/>
    <lineage>
        <taxon>Bacteria</taxon>
        <taxon>Pseudomonadati</taxon>
        <taxon>Bacteroidota</taxon>
        <taxon>Cytophagia</taxon>
        <taxon>Cytophagales</taxon>
        <taxon>Hymenobacteraceae</taxon>
        <taxon>Adhaeribacter</taxon>
    </lineage>
</organism>
<dbReference type="AlphaFoldDB" id="A0A512AWD5"/>
<accession>A0A512AWD5</accession>